<proteinExistence type="predicted"/>
<dbReference type="OrthoDB" id="5599753at2759"/>
<dbReference type="EMBL" id="CAJHJT010000056">
    <property type="protein sequence ID" value="CAD7013476.1"/>
    <property type="molecule type" value="Genomic_DNA"/>
</dbReference>
<comment type="caution">
    <text evidence="3">The sequence shown here is derived from an EMBL/GenBank/DDBJ whole genome shotgun (WGS) entry which is preliminary data.</text>
</comment>
<keyword evidence="1" id="KW-1133">Transmembrane helix</keyword>
<name>A0A811VDQ5_CERCA</name>
<accession>A0A811VDQ5</accession>
<dbReference type="Proteomes" id="UP000606786">
    <property type="component" value="Unassembled WGS sequence"/>
</dbReference>
<evidence type="ECO:0000259" key="2">
    <source>
        <dbReference type="PROSITE" id="PS51837"/>
    </source>
</evidence>
<gene>
    <name evidence="3" type="ORF">CCAP1982_LOCUS21538</name>
</gene>
<protein>
    <submittedName>
        <fullName evidence="3">(Mediterranean fruit fly) hypothetical protein</fullName>
    </submittedName>
</protein>
<keyword evidence="1" id="KW-0812">Transmembrane</keyword>
<feature type="domain" description="LITAF" evidence="2">
    <location>
        <begin position="1"/>
        <end position="79"/>
    </location>
</feature>
<dbReference type="PROSITE" id="PS51837">
    <property type="entry name" value="LITAF"/>
    <property type="match status" value="1"/>
</dbReference>
<reference evidence="3" key="1">
    <citation type="submission" date="2020-11" db="EMBL/GenBank/DDBJ databases">
        <authorList>
            <person name="Whitehead M."/>
        </authorList>
    </citation>
    <scope>NUCLEOTIDE SEQUENCE</scope>
    <source>
        <strain evidence="3">EGII</strain>
    </source>
</reference>
<keyword evidence="4" id="KW-1185">Reference proteome</keyword>
<sequence length="79" mass="8293">MLTASMSAIVGSEPSTVVCPTCQKQVTTIVDYVASTKTHLIALLLCVIGLCPCACCLYCTGCARNVTSLSVVQNFIGYL</sequence>
<keyword evidence="1" id="KW-0472">Membrane</keyword>
<organism evidence="3 4">
    <name type="scientific">Ceratitis capitata</name>
    <name type="common">Mediterranean fruit fly</name>
    <name type="synonym">Tephritis capitata</name>
    <dbReference type="NCBI Taxonomy" id="7213"/>
    <lineage>
        <taxon>Eukaryota</taxon>
        <taxon>Metazoa</taxon>
        <taxon>Ecdysozoa</taxon>
        <taxon>Arthropoda</taxon>
        <taxon>Hexapoda</taxon>
        <taxon>Insecta</taxon>
        <taxon>Pterygota</taxon>
        <taxon>Neoptera</taxon>
        <taxon>Endopterygota</taxon>
        <taxon>Diptera</taxon>
        <taxon>Brachycera</taxon>
        <taxon>Muscomorpha</taxon>
        <taxon>Tephritoidea</taxon>
        <taxon>Tephritidae</taxon>
        <taxon>Ceratitis</taxon>
        <taxon>Ceratitis</taxon>
    </lineage>
</organism>
<feature type="transmembrane region" description="Helical" evidence="1">
    <location>
        <begin position="40"/>
        <end position="60"/>
    </location>
</feature>
<evidence type="ECO:0000313" key="3">
    <source>
        <dbReference type="EMBL" id="CAD7013476.1"/>
    </source>
</evidence>
<dbReference type="InterPro" id="IPR006629">
    <property type="entry name" value="LITAF"/>
</dbReference>
<dbReference type="Pfam" id="PF10601">
    <property type="entry name" value="zf-LITAF-like"/>
    <property type="match status" value="1"/>
</dbReference>
<evidence type="ECO:0000256" key="1">
    <source>
        <dbReference type="SAM" id="Phobius"/>
    </source>
</evidence>
<dbReference type="AlphaFoldDB" id="A0A811VDQ5"/>
<evidence type="ECO:0000313" key="4">
    <source>
        <dbReference type="Proteomes" id="UP000606786"/>
    </source>
</evidence>